<name>A0A1Q8BZ97_9PSEU</name>
<dbReference type="Proteomes" id="UP000185596">
    <property type="component" value="Unassembled WGS sequence"/>
</dbReference>
<dbReference type="AlphaFoldDB" id="A0A1Q8BZ97"/>
<sequence length="125" mass="14224">MNYTEIAELRSFYFEDSWVLDISARPAILTIHLDVVLLPEHPDYQAPLRGESHCYRRGELRFEKVSTLNWIGQGLPPARDASGETDYGNIDSFDSRNNVYLLKGNFGEIEVRADSVYLKLCPAQG</sequence>
<keyword evidence="2" id="KW-1185">Reference proteome</keyword>
<reference evidence="1 2" key="1">
    <citation type="submission" date="2016-12" db="EMBL/GenBank/DDBJ databases">
        <title>The draft genome sequence of Actinophytocola sp. 11-183.</title>
        <authorList>
            <person name="Wang W."/>
            <person name="Yuan L."/>
        </authorList>
    </citation>
    <scope>NUCLEOTIDE SEQUENCE [LARGE SCALE GENOMIC DNA]</scope>
    <source>
        <strain evidence="1 2">11-183</strain>
    </source>
</reference>
<gene>
    <name evidence="1" type="ORF">BU204_35595</name>
</gene>
<comment type="caution">
    <text evidence="1">The sequence shown here is derived from an EMBL/GenBank/DDBJ whole genome shotgun (WGS) entry which is preliminary data.</text>
</comment>
<protein>
    <submittedName>
        <fullName evidence="1">Uncharacterized protein</fullName>
    </submittedName>
</protein>
<dbReference type="EMBL" id="MSIE01000106">
    <property type="protein sequence ID" value="OLF07450.1"/>
    <property type="molecule type" value="Genomic_DNA"/>
</dbReference>
<evidence type="ECO:0000313" key="1">
    <source>
        <dbReference type="EMBL" id="OLF07450.1"/>
    </source>
</evidence>
<organism evidence="1 2">
    <name type="scientific">Actinophytocola xanthii</name>
    <dbReference type="NCBI Taxonomy" id="1912961"/>
    <lineage>
        <taxon>Bacteria</taxon>
        <taxon>Bacillati</taxon>
        <taxon>Actinomycetota</taxon>
        <taxon>Actinomycetes</taxon>
        <taxon>Pseudonocardiales</taxon>
        <taxon>Pseudonocardiaceae</taxon>
    </lineage>
</organism>
<proteinExistence type="predicted"/>
<accession>A0A1Q8BZ97</accession>
<evidence type="ECO:0000313" key="2">
    <source>
        <dbReference type="Proteomes" id="UP000185596"/>
    </source>
</evidence>